<reference evidence="10 11" key="1">
    <citation type="submission" date="2017-07" db="EMBL/GenBank/DDBJ databases">
        <title>Virgibacillus sp. LM2416.</title>
        <authorList>
            <person name="Tak E.J."/>
            <person name="Bae J.-W."/>
        </authorList>
    </citation>
    <scope>NUCLEOTIDE SEQUENCE [LARGE SCALE GENOMIC DNA]</scope>
    <source>
        <strain evidence="10 11">LM2416</strain>
    </source>
</reference>
<protein>
    <recommendedName>
        <fullName evidence="12">DUF421 domain-containing protein</fullName>
    </recommendedName>
</protein>
<dbReference type="Pfam" id="PF20730">
    <property type="entry name" value="YetF_N"/>
    <property type="match status" value="1"/>
</dbReference>
<dbReference type="EMBL" id="CP022315">
    <property type="protein sequence ID" value="ASK63677.1"/>
    <property type="molecule type" value="Genomic_DNA"/>
</dbReference>
<dbReference type="PANTHER" id="PTHR34582:SF7">
    <property type="entry name" value="UPF0702 TRANSMEMBRANE PROTEIN YDFS"/>
    <property type="match status" value="1"/>
</dbReference>
<comment type="subcellular location">
    <subcellularLocation>
        <location evidence="1">Cell membrane</location>
        <topology evidence="1">Multi-pass membrane protein</topology>
    </subcellularLocation>
</comment>
<dbReference type="AlphaFoldDB" id="A0A220U6D1"/>
<evidence type="ECO:0000256" key="7">
    <source>
        <dbReference type="SAM" id="Phobius"/>
    </source>
</evidence>
<dbReference type="KEGG" id="vil:CFK37_16680"/>
<dbReference type="InterPro" id="IPR012452">
    <property type="entry name" value="DUF1657"/>
</dbReference>
<keyword evidence="11" id="KW-1185">Reference proteome</keyword>
<evidence type="ECO:0000256" key="5">
    <source>
        <dbReference type="ARBA" id="ARBA00022989"/>
    </source>
</evidence>
<accession>A0A220U6D1</accession>
<gene>
    <name evidence="10" type="ORF">CFK37_16680</name>
</gene>
<feature type="transmembrane region" description="Helical" evidence="7">
    <location>
        <begin position="6"/>
        <end position="26"/>
    </location>
</feature>
<feature type="domain" description="YetF-like N-terminal transmembrane" evidence="9">
    <location>
        <begin position="5"/>
        <end position="79"/>
    </location>
</feature>
<evidence type="ECO:0000313" key="10">
    <source>
        <dbReference type="EMBL" id="ASK63677.1"/>
    </source>
</evidence>
<evidence type="ECO:0000259" key="8">
    <source>
        <dbReference type="Pfam" id="PF04239"/>
    </source>
</evidence>
<evidence type="ECO:0000256" key="3">
    <source>
        <dbReference type="ARBA" id="ARBA00022475"/>
    </source>
</evidence>
<dbReference type="Pfam" id="PF04239">
    <property type="entry name" value="DUF421"/>
    <property type="match status" value="1"/>
</dbReference>
<evidence type="ECO:0000256" key="4">
    <source>
        <dbReference type="ARBA" id="ARBA00022692"/>
    </source>
</evidence>
<keyword evidence="5 7" id="KW-1133">Transmembrane helix</keyword>
<evidence type="ECO:0000259" key="9">
    <source>
        <dbReference type="Pfam" id="PF20730"/>
    </source>
</evidence>
<name>A0A220U6D1_9BACI</name>
<organism evidence="10 11">
    <name type="scientific">Virgibacillus phasianinus</name>
    <dbReference type="NCBI Taxonomy" id="2017483"/>
    <lineage>
        <taxon>Bacteria</taxon>
        <taxon>Bacillati</taxon>
        <taxon>Bacillota</taxon>
        <taxon>Bacilli</taxon>
        <taxon>Bacillales</taxon>
        <taxon>Bacillaceae</taxon>
        <taxon>Virgibacillus</taxon>
    </lineage>
</organism>
<dbReference type="OrthoDB" id="9778331at2"/>
<dbReference type="Proteomes" id="UP000198312">
    <property type="component" value="Chromosome"/>
</dbReference>
<feature type="domain" description="YetF C-terminal" evidence="8">
    <location>
        <begin position="81"/>
        <end position="213"/>
    </location>
</feature>
<evidence type="ECO:0008006" key="12">
    <source>
        <dbReference type="Google" id="ProtNLM"/>
    </source>
</evidence>
<dbReference type="InterPro" id="IPR007353">
    <property type="entry name" value="DUF421"/>
</dbReference>
<evidence type="ECO:0000256" key="6">
    <source>
        <dbReference type="ARBA" id="ARBA00023136"/>
    </source>
</evidence>
<evidence type="ECO:0000313" key="11">
    <source>
        <dbReference type="Proteomes" id="UP000198312"/>
    </source>
</evidence>
<dbReference type="PANTHER" id="PTHR34582">
    <property type="entry name" value="UPF0702 TRANSMEMBRANE PROTEIN YCAP"/>
    <property type="match status" value="1"/>
</dbReference>
<evidence type="ECO:0000256" key="2">
    <source>
        <dbReference type="ARBA" id="ARBA00006448"/>
    </source>
</evidence>
<keyword evidence="3" id="KW-1003">Cell membrane</keyword>
<comment type="similarity">
    <text evidence="2">Belongs to the UPF0702 family.</text>
</comment>
<dbReference type="Pfam" id="PF07870">
    <property type="entry name" value="DUF1657"/>
    <property type="match status" value="1"/>
</dbReference>
<keyword evidence="6 7" id="KW-0472">Membrane</keyword>
<dbReference type="InterPro" id="IPR023090">
    <property type="entry name" value="UPF0702_alpha/beta_dom_sf"/>
</dbReference>
<evidence type="ECO:0000256" key="1">
    <source>
        <dbReference type="ARBA" id="ARBA00004651"/>
    </source>
</evidence>
<keyword evidence="4 7" id="KW-0812">Transmembrane</keyword>
<dbReference type="Gene3D" id="3.30.240.20">
    <property type="entry name" value="bsu07140 like domains"/>
    <property type="match status" value="2"/>
</dbReference>
<sequence length="285" mass="32067">MPEWINIIIRSLILLVILFFITKWLGKKQLSEMNIFEYITGIVIGSIVAMFAADIETNISHGLAALFIWFAIPLLVEFISQKSKTFRNLTQGKSTIFIQDGKIMEDNLKKEHYSSDDLLEKLRDDQIFKVADVEFAVLEPSGNLNILPKKENRPLTAKDLGINSPTDKEPQTVIMDGKVILEPLANLSLNTNWLETELDKMDISIENVFLGQADTDGQLTVDLYDDKISVPSPSEKPLLLASLKKCQADLELFALATENQTAKQLYQTNSQKLQKAIDLVSPNLK</sequence>
<dbReference type="RefSeq" id="WP_089062936.1">
    <property type="nucleotide sequence ID" value="NZ_CP022315.1"/>
</dbReference>
<proteinExistence type="inferred from homology"/>
<dbReference type="InterPro" id="IPR048454">
    <property type="entry name" value="YetF_N"/>
</dbReference>
<dbReference type="GO" id="GO:0005886">
    <property type="term" value="C:plasma membrane"/>
    <property type="evidence" value="ECO:0007669"/>
    <property type="project" value="UniProtKB-SubCell"/>
</dbReference>
<feature type="transmembrane region" description="Helical" evidence="7">
    <location>
        <begin position="59"/>
        <end position="79"/>
    </location>
</feature>
<feature type="transmembrane region" description="Helical" evidence="7">
    <location>
        <begin position="35"/>
        <end position="53"/>
    </location>
</feature>